<evidence type="ECO:0000313" key="3">
    <source>
        <dbReference type="EMBL" id="HIR92851.1"/>
    </source>
</evidence>
<dbReference type="PANTHER" id="PTHR45138:SF9">
    <property type="entry name" value="DIGUANYLATE CYCLASE DGCM-RELATED"/>
    <property type="match status" value="1"/>
</dbReference>
<dbReference type="AlphaFoldDB" id="A0A9D1EJ95"/>
<dbReference type="SUPFAM" id="SSF55073">
    <property type="entry name" value="Nucleotide cyclase"/>
    <property type="match status" value="1"/>
</dbReference>
<evidence type="ECO:0000256" key="1">
    <source>
        <dbReference type="SAM" id="Phobius"/>
    </source>
</evidence>
<dbReference type="CDD" id="cd01949">
    <property type="entry name" value="GGDEF"/>
    <property type="match status" value="1"/>
</dbReference>
<dbReference type="GO" id="GO:0052621">
    <property type="term" value="F:diguanylate cyclase activity"/>
    <property type="evidence" value="ECO:0007669"/>
    <property type="project" value="TreeGrafter"/>
</dbReference>
<keyword evidence="1" id="KW-0812">Transmembrane</keyword>
<organism evidence="3 4">
    <name type="scientific">Candidatus Egerieimonas intestinavium</name>
    <dbReference type="NCBI Taxonomy" id="2840777"/>
    <lineage>
        <taxon>Bacteria</taxon>
        <taxon>Bacillati</taxon>
        <taxon>Bacillota</taxon>
        <taxon>Clostridia</taxon>
        <taxon>Lachnospirales</taxon>
        <taxon>Lachnospiraceae</taxon>
        <taxon>Lachnospiraceae incertae sedis</taxon>
        <taxon>Candidatus Egerieimonas</taxon>
    </lineage>
</organism>
<dbReference type="InterPro" id="IPR000160">
    <property type="entry name" value="GGDEF_dom"/>
</dbReference>
<comment type="caution">
    <text evidence="3">The sequence shown here is derived from an EMBL/GenBank/DDBJ whole genome shotgun (WGS) entry which is preliminary data.</text>
</comment>
<feature type="domain" description="GGDEF" evidence="2">
    <location>
        <begin position="434"/>
        <end position="564"/>
    </location>
</feature>
<dbReference type="PROSITE" id="PS50887">
    <property type="entry name" value="GGDEF"/>
    <property type="match status" value="1"/>
</dbReference>
<dbReference type="SMART" id="SM00267">
    <property type="entry name" value="GGDEF"/>
    <property type="match status" value="1"/>
</dbReference>
<feature type="transmembrane region" description="Helical" evidence="1">
    <location>
        <begin position="15"/>
        <end position="34"/>
    </location>
</feature>
<protein>
    <submittedName>
        <fullName evidence="3">GGDEF domain-containing protein</fullName>
    </submittedName>
</protein>
<dbReference type="InterPro" id="IPR029787">
    <property type="entry name" value="Nucleotide_cyclase"/>
</dbReference>
<evidence type="ECO:0000259" key="2">
    <source>
        <dbReference type="PROSITE" id="PS50887"/>
    </source>
</evidence>
<feature type="transmembrane region" description="Helical" evidence="1">
    <location>
        <begin position="182"/>
        <end position="207"/>
    </location>
</feature>
<dbReference type="Proteomes" id="UP000886841">
    <property type="component" value="Unassembled WGS sequence"/>
</dbReference>
<dbReference type="InterPro" id="IPR050469">
    <property type="entry name" value="Diguanylate_Cyclase"/>
</dbReference>
<feature type="transmembrane region" description="Helical" evidence="1">
    <location>
        <begin position="338"/>
        <end position="359"/>
    </location>
</feature>
<dbReference type="InterPro" id="IPR043128">
    <property type="entry name" value="Rev_trsase/Diguanyl_cyclase"/>
</dbReference>
<name>A0A9D1EJ95_9FIRM</name>
<keyword evidence="1" id="KW-1133">Transmembrane helix</keyword>
<gene>
    <name evidence="3" type="ORF">IAB98_05490</name>
</gene>
<feature type="transmembrane region" description="Helical" evidence="1">
    <location>
        <begin position="371"/>
        <end position="389"/>
    </location>
</feature>
<dbReference type="NCBIfam" id="TIGR00254">
    <property type="entry name" value="GGDEF"/>
    <property type="match status" value="1"/>
</dbReference>
<dbReference type="EMBL" id="DVHU01000052">
    <property type="protein sequence ID" value="HIR92851.1"/>
    <property type="molecule type" value="Genomic_DNA"/>
</dbReference>
<accession>A0A9D1EJ95</accession>
<feature type="transmembrane region" description="Helical" evidence="1">
    <location>
        <begin position="245"/>
        <end position="265"/>
    </location>
</feature>
<reference evidence="3" key="1">
    <citation type="submission" date="2020-10" db="EMBL/GenBank/DDBJ databases">
        <authorList>
            <person name="Gilroy R."/>
        </authorList>
    </citation>
    <scope>NUCLEOTIDE SEQUENCE</scope>
    <source>
        <strain evidence="3">ChiSxjej1B13-7041</strain>
    </source>
</reference>
<dbReference type="Pfam" id="PF00990">
    <property type="entry name" value="GGDEF"/>
    <property type="match status" value="1"/>
</dbReference>
<dbReference type="Gene3D" id="3.30.70.270">
    <property type="match status" value="1"/>
</dbReference>
<feature type="transmembrane region" description="Helical" evidence="1">
    <location>
        <begin position="304"/>
        <end position="326"/>
    </location>
</feature>
<proteinExistence type="predicted"/>
<feature type="transmembrane region" description="Helical" evidence="1">
    <location>
        <begin position="277"/>
        <end position="298"/>
    </location>
</feature>
<evidence type="ECO:0000313" key="4">
    <source>
        <dbReference type="Proteomes" id="UP000886841"/>
    </source>
</evidence>
<reference evidence="3" key="2">
    <citation type="journal article" date="2021" name="PeerJ">
        <title>Extensive microbial diversity within the chicken gut microbiome revealed by metagenomics and culture.</title>
        <authorList>
            <person name="Gilroy R."/>
            <person name="Ravi A."/>
            <person name="Getino M."/>
            <person name="Pursley I."/>
            <person name="Horton D.L."/>
            <person name="Alikhan N.F."/>
            <person name="Baker D."/>
            <person name="Gharbi K."/>
            <person name="Hall N."/>
            <person name="Watson M."/>
            <person name="Adriaenssens E.M."/>
            <person name="Foster-Nyarko E."/>
            <person name="Jarju S."/>
            <person name="Secka A."/>
            <person name="Antonio M."/>
            <person name="Oren A."/>
            <person name="Chaudhuri R.R."/>
            <person name="La Ragione R."/>
            <person name="Hildebrand F."/>
            <person name="Pallen M.J."/>
        </authorList>
    </citation>
    <scope>NUCLEOTIDE SEQUENCE</scope>
    <source>
        <strain evidence="3">ChiSxjej1B13-7041</strain>
    </source>
</reference>
<dbReference type="PANTHER" id="PTHR45138">
    <property type="entry name" value="REGULATORY COMPONENTS OF SENSORY TRANSDUCTION SYSTEM"/>
    <property type="match status" value="1"/>
</dbReference>
<feature type="transmembrane region" description="Helical" evidence="1">
    <location>
        <begin position="219"/>
        <end position="239"/>
    </location>
</feature>
<keyword evidence="1" id="KW-0472">Membrane</keyword>
<sequence length="564" mass="65338">MEEGQKNRNYKKIEIILWVVALVMMIMVPLFHAHRWDTQPSGSLSDFSEGWYYLEDGQKKEISLPCTLSYSGKNEEGVGELTIYHAPDERLKSGMFLSTMGAQYQLRISVGDEIVYQYKDTEFKRNDQMASKVFCDVQLSGRSENETVSITYFNRDNEDYALSSVLIGTEGRLFRHHIQSDMLNLIIVALMWILGLAVICAFVYMWYCGQNDRRFADVSFFLLICGIWCLTDSSIFNYMVNYDPAVNYISFYAFMLFPLPVVYFLKHTAGMGRYRRFDLAVAAFCLNVIIQSALHLLYHIEFIHMLFMTHILLFGGVLWISQALLLEYNKTRTKELKTILLSFVMLGAAGLLALILYWLLEISFYESVFEIGIFLFIVILFGGLVRTATENMRYRTEMNIYQRLAREDGLTGLKNRRAFEEFMTEVQMKAADYKEAVLIFLDVDHLKQVNDSMGYSAGDEMLRKAARCINDTFSPMGHCYRIGDSKFCAVLLKPVGKREDWYGRLDSEIRTSIRESRILLTIARGESYLQNSDGTLKSVIEWKFEADQRMYQNKKTEGWMKDGQ</sequence>